<evidence type="ECO:0000313" key="2">
    <source>
        <dbReference type="Proteomes" id="UP000828048"/>
    </source>
</evidence>
<name>A0ACB7YA84_9ERIC</name>
<comment type="caution">
    <text evidence="1">The sequence shown here is derived from an EMBL/GenBank/DDBJ whole genome shotgun (WGS) entry which is preliminary data.</text>
</comment>
<organism evidence="1 2">
    <name type="scientific">Vaccinium darrowii</name>
    <dbReference type="NCBI Taxonomy" id="229202"/>
    <lineage>
        <taxon>Eukaryota</taxon>
        <taxon>Viridiplantae</taxon>
        <taxon>Streptophyta</taxon>
        <taxon>Embryophyta</taxon>
        <taxon>Tracheophyta</taxon>
        <taxon>Spermatophyta</taxon>
        <taxon>Magnoliopsida</taxon>
        <taxon>eudicotyledons</taxon>
        <taxon>Gunneridae</taxon>
        <taxon>Pentapetalae</taxon>
        <taxon>asterids</taxon>
        <taxon>Ericales</taxon>
        <taxon>Ericaceae</taxon>
        <taxon>Vaccinioideae</taxon>
        <taxon>Vaccinieae</taxon>
        <taxon>Vaccinium</taxon>
    </lineage>
</organism>
<keyword evidence="2" id="KW-1185">Reference proteome</keyword>
<gene>
    <name evidence="1" type="ORF">Vadar_031957</name>
</gene>
<dbReference type="EMBL" id="CM037157">
    <property type="protein sequence ID" value="KAH7850378.1"/>
    <property type="molecule type" value="Genomic_DNA"/>
</dbReference>
<accession>A0ACB7YA84</accession>
<dbReference type="Proteomes" id="UP000828048">
    <property type="component" value="Chromosome 7"/>
</dbReference>
<proteinExistence type="predicted"/>
<sequence length="393" mass="44813">MKRSHSETFPGLTIPVPLSNGGGGGGGDQYLYIILKYTFGKYGYSFHRIRVSDLMVSSSSKRSHSHGHEKPQKLPKPILKLPSDRYPFFMGFFSAGSKIYMFGGEERRGLAYRNCCVFDTCQKNNPSKVVKEGPPMVFGKYHPVVLGPLHGKFYVLDSTLASNHLEEFDPQTETWTPLPSAPIAPPKEEEEEDDCSYFLYTTIAKKYKVVSQAIVGDRILLSTQEKGIYAFHVISHTWEHWSSLDRRGNARLPYSSGSVFHRGFWYAFPAPRYAFPGTTYHLSAYYFDEDNRLFWPYRAHGVRRPSRLVDYRTQKRVVPMGDKTLFVIRSGYAHNDRPPYHITVDMCKFTRFKVKNGGKPKDPEVSKQYSATFSHEMPAIFEFVAACLVVAST</sequence>
<protein>
    <submittedName>
        <fullName evidence="1">Uncharacterized protein</fullName>
    </submittedName>
</protein>
<evidence type="ECO:0000313" key="1">
    <source>
        <dbReference type="EMBL" id="KAH7850378.1"/>
    </source>
</evidence>
<reference evidence="1 2" key="1">
    <citation type="journal article" date="2021" name="Hortic Res">
        <title>High-quality reference genome and annotation aids understanding of berry development for evergreen blueberry (Vaccinium darrowii).</title>
        <authorList>
            <person name="Yu J."/>
            <person name="Hulse-Kemp A.M."/>
            <person name="Babiker E."/>
            <person name="Staton M."/>
        </authorList>
    </citation>
    <scope>NUCLEOTIDE SEQUENCE [LARGE SCALE GENOMIC DNA]</scope>
    <source>
        <strain evidence="2">cv. NJ 8807/NJ 8810</strain>
        <tissue evidence="1">Young leaf</tissue>
    </source>
</reference>